<organism evidence="2 3">
    <name type="scientific">Mycoplana ramosa</name>
    <name type="common">Mycoplana bullata</name>
    <dbReference type="NCBI Taxonomy" id="40837"/>
    <lineage>
        <taxon>Bacteria</taxon>
        <taxon>Pseudomonadati</taxon>
        <taxon>Pseudomonadota</taxon>
        <taxon>Alphaproteobacteria</taxon>
        <taxon>Hyphomicrobiales</taxon>
        <taxon>Rhizobiaceae</taxon>
        <taxon>Mycoplana</taxon>
    </lineage>
</organism>
<accession>A0ABW3Z238</accession>
<gene>
    <name evidence="2" type="ORF">ACFQ33_20700</name>
</gene>
<evidence type="ECO:0000256" key="1">
    <source>
        <dbReference type="SAM" id="MobiDB-lite"/>
    </source>
</evidence>
<dbReference type="EMBL" id="JBHTNF010000022">
    <property type="protein sequence ID" value="MFD1330313.1"/>
    <property type="molecule type" value="Genomic_DNA"/>
</dbReference>
<reference evidence="3" key="1">
    <citation type="journal article" date="2019" name="Int. J. Syst. Evol. Microbiol.">
        <title>The Global Catalogue of Microorganisms (GCM) 10K type strain sequencing project: providing services to taxonomists for standard genome sequencing and annotation.</title>
        <authorList>
            <consortium name="The Broad Institute Genomics Platform"/>
            <consortium name="The Broad Institute Genome Sequencing Center for Infectious Disease"/>
            <person name="Wu L."/>
            <person name="Ma J."/>
        </authorList>
    </citation>
    <scope>NUCLEOTIDE SEQUENCE [LARGE SCALE GENOMIC DNA]</scope>
    <source>
        <strain evidence="3">CCUG 55609</strain>
    </source>
</reference>
<proteinExistence type="predicted"/>
<sequence length="163" mass="18221">MFLSPRGWATFAWQSDYSQFYLIDRGDEAFEAPVEITAEIEKQSYATVSAGVVIYTQDSLNQHIHIAIYDTEPEHSPTEPMSGKPWTRTQTTDVRFPSKSFGLSSPSAPDPLPNGPIFLVDSTDCRLRIDWMEDQGVRDISGPTDPDVIHLTIWPRSSSNGGE</sequence>
<evidence type="ECO:0000313" key="3">
    <source>
        <dbReference type="Proteomes" id="UP001597173"/>
    </source>
</evidence>
<protein>
    <submittedName>
        <fullName evidence="2">Uncharacterized protein</fullName>
    </submittedName>
</protein>
<dbReference type="Proteomes" id="UP001597173">
    <property type="component" value="Unassembled WGS sequence"/>
</dbReference>
<evidence type="ECO:0000313" key="2">
    <source>
        <dbReference type="EMBL" id="MFD1330313.1"/>
    </source>
</evidence>
<keyword evidence="3" id="KW-1185">Reference proteome</keyword>
<feature type="region of interest" description="Disordered" evidence="1">
    <location>
        <begin position="71"/>
        <end position="90"/>
    </location>
</feature>
<dbReference type="RefSeq" id="WP_374841248.1">
    <property type="nucleotide sequence ID" value="NZ_JBHEEW010000020.1"/>
</dbReference>
<comment type="caution">
    <text evidence="2">The sequence shown here is derived from an EMBL/GenBank/DDBJ whole genome shotgun (WGS) entry which is preliminary data.</text>
</comment>
<name>A0ABW3Z238_MYCRA</name>